<dbReference type="InterPro" id="IPR016164">
    <property type="entry name" value="FAD-linked_Oxase-like_C"/>
</dbReference>
<evidence type="ECO:0000256" key="3">
    <source>
        <dbReference type="ARBA" id="ARBA00022827"/>
    </source>
</evidence>
<dbReference type="STRING" id="1173111.SAMN05444955_12239"/>
<dbReference type="InterPro" id="IPR006094">
    <property type="entry name" value="Oxid_FAD_bind_N"/>
</dbReference>
<dbReference type="GO" id="GO:0071949">
    <property type="term" value="F:FAD binding"/>
    <property type="evidence" value="ECO:0007669"/>
    <property type="project" value="InterPro"/>
</dbReference>
<accession>A0A1H8J7J1</accession>
<keyword evidence="3" id="KW-0274">FAD</keyword>
<feature type="domain" description="FAD-binding PCMH-type" evidence="5">
    <location>
        <begin position="28"/>
        <end position="207"/>
    </location>
</feature>
<sequence>MSGTGIDGLIAQLGSERVKTRESSSSDGGLETEAIVFADTEEQARSVVRWASREGVAIVPQGKGGWGTYGNSIRGRAITLSLARMNGIVEHSPGDLIVTVRAGTTLADLQKQLKEKGQVLPLDPGWPEHITAGGLVATASTGPKRLKYGAPRDWVTGLRMILANGQMIRTGGKVVKNVAGYDMNKCFVGSMGTLGIITECTFKLRPLPPAETVLVLTASDGETMMRFSRRVWDSSLEPCAMELVNGTALRSLTGLDGEGCAWVIGFEDEEKAVTAQRNLVARWAEEEGLSIRAWLEQEQAASLWNRLGRLTPNALETDISGMEVALKAITLPDRVAGTVWKASDVAEKQGIEAIVHGGIGTGITRVNLFASMNQLDQVCETIGLIRSWLEERSGYLVVEHAPLCVKNRVPVWGRTPGGFGLMRKLKGRLDPGSLFNPGRFVGGI</sequence>
<evidence type="ECO:0000256" key="2">
    <source>
        <dbReference type="ARBA" id="ARBA00022630"/>
    </source>
</evidence>
<evidence type="ECO:0000313" key="6">
    <source>
        <dbReference type="EMBL" id="SEN76873.1"/>
    </source>
</evidence>
<reference evidence="6 7" key="1">
    <citation type="submission" date="2016-10" db="EMBL/GenBank/DDBJ databases">
        <authorList>
            <person name="de Groot N.N."/>
        </authorList>
    </citation>
    <scope>NUCLEOTIDE SEQUENCE [LARGE SCALE GENOMIC DNA]</scope>
    <source>
        <strain evidence="6 7">DSM 46701</strain>
    </source>
</reference>
<dbReference type="InterPro" id="IPR016169">
    <property type="entry name" value="FAD-bd_PCMH_sub2"/>
</dbReference>
<dbReference type="SUPFAM" id="SSF56176">
    <property type="entry name" value="FAD-binding/transporter-associated domain-like"/>
    <property type="match status" value="1"/>
</dbReference>
<dbReference type="PROSITE" id="PS51387">
    <property type="entry name" value="FAD_PCMH"/>
    <property type="match status" value="1"/>
</dbReference>
<dbReference type="PANTHER" id="PTHR11748:SF103">
    <property type="entry name" value="GLYCOLATE OXIDASE SUBUNIT GLCE"/>
    <property type="match status" value="1"/>
</dbReference>
<dbReference type="Proteomes" id="UP000199695">
    <property type="component" value="Unassembled WGS sequence"/>
</dbReference>
<dbReference type="AlphaFoldDB" id="A0A1H8J7J1"/>
<dbReference type="PANTHER" id="PTHR11748">
    <property type="entry name" value="D-LACTATE DEHYDROGENASE"/>
    <property type="match status" value="1"/>
</dbReference>
<keyword evidence="2" id="KW-0285">Flavoprotein</keyword>
<comment type="cofactor">
    <cofactor evidence="1">
        <name>FAD</name>
        <dbReference type="ChEBI" id="CHEBI:57692"/>
    </cofactor>
</comment>
<keyword evidence="7" id="KW-1185">Reference proteome</keyword>
<name>A0A1H8J7J1_9BACL</name>
<dbReference type="Pfam" id="PF01565">
    <property type="entry name" value="FAD_binding_4"/>
    <property type="match status" value="1"/>
</dbReference>
<dbReference type="Gene3D" id="3.30.465.10">
    <property type="match status" value="1"/>
</dbReference>
<evidence type="ECO:0000256" key="1">
    <source>
        <dbReference type="ARBA" id="ARBA00001974"/>
    </source>
</evidence>
<dbReference type="RefSeq" id="WP_089973121.1">
    <property type="nucleotide sequence ID" value="NZ_FOCQ01000022.1"/>
</dbReference>
<evidence type="ECO:0000313" key="7">
    <source>
        <dbReference type="Proteomes" id="UP000199695"/>
    </source>
</evidence>
<evidence type="ECO:0000256" key="4">
    <source>
        <dbReference type="ARBA" id="ARBA00023002"/>
    </source>
</evidence>
<organism evidence="6 7">
    <name type="scientific">Lihuaxuella thermophila</name>
    <dbReference type="NCBI Taxonomy" id="1173111"/>
    <lineage>
        <taxon>Bacteria</taxon>
        <taxon>Bacillati</taxon>
        <taxon>Bacillota</taxon>
        <taxon>Bacilli</taxon>
        <taxon>Bacillales</taxon>
        <taxon>Thermoactinomycetaceae</taxon>
        <taxon>Lihuaxuella</taxon>
    </lineage>
</organism>
<dbReference type="EMBL" id="FOCQ01000022">
    <property type="protein sequence ID" value="SEN76873.1"/>
    <property type="molecule type" value="Genomic_DNA"/>
</dbReference>
<protein>
    <submittedName>
        <fullName evidence="6">Glycolate oxidase FAD binding subunit</fullName>
    </submittedName>
</protein>
<dbReference type="InterPro" id="IPR036318">
    <property type="entry name" value="FAD-bd_PCMH-like_sf"/>
</dbReference>
<gene>
    <name evidence="6" type="ORF">SAMN05444955_12239</name>
</gene>
<evidence type="ECO:0000259" key="5">
    <source>
        <dbReference type="PROSITE" id="PS51387"/>
    </source>
</evidence>
<dbReference type="InterPro" id="IPR016166">
    <property type="entry name" value="FAD-bd_PCMH"/>
</dbReference>
<proteinExistence type="predicted"/>
<keyword evidence="4" id="KW-0560">Oxidoreductase</keyword>
<dbReference type="GO" id="GO:0016491">
    <property type="term" value="F:oxidoreductase activity"/>
    <property type="evidence" value="ECO:0007669"/>
    <property type="project" value="UniProtKB-KW"/>
</dbReference>
<dbReference type="InterPro" id="IPR004113">
    <property type="entry name" value="FAD-bd_oxidored_4_C"/>
</dbReference>
<dbReference type="OrthoDB" id="9767256at2"/>
<dbReference type="Pfam" id="PF02913">
    <property type="entry name" value="FAD-oxidase_C"/>
    <property type="match status" value="1"/>
</dbReference>
<dbReference type="SUPFAM" id="SSF55103">
    <property type="entry name" value="FAD-linked oxidases, C-terminal domain"/>
    <property type="match status" value="1"/>
</dbReference>